<dbReference type="EMBL" id="JBFXLT010000039">
    <property type="protein sequence ID" value="KAL2813553.1"/>
    <property type="molecule type" value="Genomic_DNA"/>
</dbReference>
<evidence type="ECO:0000313" key="3">
    <source>
        <dbReference type="Proteomes" id="UP001610334"/>
    </source>
</evidence>
<dbReference type="SUPFAM" id="SSF51182">
    <property type="entry name" value="RmlC-like cupins"/>
    <property type="match status" value="1"/>
</dbReference>
<dbReference type="Proteomes" id="UP001610334">
    <property type="component" value="Unassembled WGS sequence"/>
</dbReference>
<proteinExistence type="predicted"/>
<sequence>MHSDNDAGYTVHCNDLKWLPLAPAVYIKVIKLVPETGEYTIMSAEIYVMKGRGAHPQTGHFVAGDYVSEHKGALHDPLLFDYETELLMVSRGPSVFLADDGSDLYTMDVAMLQRMNEAAA</sequence>
<dbReference type="InterPro" id="IPR025979">
    <property type="entry name" value="ChrR-like_cupin_dom"/>
</dbReference>
<organism evidence="2 3">
    <name type="scientific">Aspergillus granulosus</name>
    <dbReference type="NCBI Taxonomy" id="176169"/>
    <lineage>
        <taxon>Eukaryota</taxon>
        <taxon>Fungi</taxon>
        <taxon>Dikarya</taxon>
        <taxon>Ascomycota</taxon>
        <taxon>Pezizomycotina</taxon>
        <taxon>Eurotiomycetes</taxon>
        <taxon>Eurotiomycetidae</taxon>
        <taxon>Eurotiales</taxon>
        <taxon>Aspergillaceae</taxon>
        <taxon>Aspergillus</taxon>
        <taxon>Aspergillus subgen. Nidulantes</taxon>
    </lineage>
</organism>
<reference evidence="2 3" key="1">
    <citation type="submission" date="2024-07" db="EMBL/GenBank/DDBJ databases">
        <title>Section-level genome sequencing and comparative genomics of Aspergillus sections Usti and Cavernicolus.</title>
        <authorList>
            <consortium name="Lawrence Berkeley National Laboratory"/>
            <person name="Nybo J.L."/>
            <person name="Vesth T.C."/>
            <person name="Theobald S."/>
            <person name="Frisvad J.C."/>
            <person name="Larsen T.O."/>
            <person name="Kjaerboelling I."/>
            <person name="Rothschild-Mancinelli K."/>
            <person name="Lyhne E.K."/>
            <person name="Kogle M.E."/>
            <person name="Barry K."/>
            <person name="Clum A."/>
            <person name="Na H."/>
            <person name="Ledsgaard L."/>
            <person name="Lin J."/>
            <person name="Lipzen A."/>
            <person name="Kuo A."/>
            <person name="Riley R."/>
            <person name="Mondo S."/>
            <person name="Labutti K."/>
            <person name="Haridas S."/>
            <person name="Pangalinan J."/>
            <person name="Salamov A.A."/>
            <person name="Simmons B.A."/>
            <person name="Magnuson J.K."/>
            <person name="Chen J."/>
            <person name="Drula E."/>
            <person name="Henrissat B."/>
            <person name="Wiebenga A."/>
            <person name="Lubbers R.J."/>
            <person name="Gomes A.C."/>
            <person name="Makela M.R."/>
            <person name="Stajich J."/>
            <person name="Grigoriev I.V."/>
            <person name="Mortensen U.H."/>
            <person name="De Vries R.P."/>
            <person name="Baker S.E."/>
            <person name="Andersen M.R."/>
        </authorList>
    </citation>
    <scope>NUCLEOTIDE SEQUENCE [LARGE SCALE GENOMIC DNA]</scope>
    <source>
        <strain evidence="2 3">CBS 588.65</strain>
    </source>
</reference>
<comment type="caution">
    <text evidence="2">The sequence shown here is derived from an EMBL/GenBank/DDBJ whole genome shotgun (WGS) entry which is preliminary data.</text>
</comment>
<accession>A0ABR4HFL9</accession>
<protein>
    <recommendedName>
        <fullName evidence="1">ChrR-like cupin domain-containing protein</fullName>
    </recommendedName>
</protein>
<name>A0ABR4HFL9_9EURO</name>
<dbReference type="InterPro" id="IPR011051">
    <property type="entry name" value="RmlC_Cupin_sf"/>
</dbReference>
<dbReference type="Gene3D" id="2.60.120.10">
    <property type="entry name" value="Jelly Rolls"/>
    <property type="match status" value="1"/>
</dbReference>
<evidence type="ECO:0000259" key="1">
    <source>
        <dbReference type="Pfam" id="PF12973"/>
    </source>
</evidence>
<feature type="domain" description="ChrR-like cupin" evidence="1">
    <location>
        <begin position="43"/>
        <end position="93"/>
    </location>
</feature>
<keyword evidence="3" id="KW-1185">Reference proteome</keyword>
<gene>
    <name evidence="2" type="ORF">BJX63DRAFT_421196</name>
</gene>
<dbReference type="InterPro" id="IPR014710">
    <property type="entry name" value="RmlC-like_jellyroll"/>
</dbReference>
<evidence type="ECO:0000313" key="2">
    <source>
        <dbReference type="EMBL" id="KAL2813553.1"/>
    </source>
</evidence>
<dbReference type="Pfam" id="PF12973">
    <property type="entry name" value="Cupin_7"/>
    <property type="match status" value="1"/>
</dbReference>